<evidence type="ECO:0008006" key="4">
    <source>
        <dbReference type="Google" id="ProtNLM"/>
    </source>
</evidence>
<organism evidence="2 3">
    <name type="scientific">Pseudonocardia sediminis</name>
    <dbReference type="NCBI Taxonomy" id="1397368"/>
    <lineage>
        <taxon>Bacteria</taxon>
        <taxon>Bacillati</taxon>
        <taxon>Actinomycetota</taxon>
        <taxon>Actinomycetes</taxon>
        <taxon>Pseudonocardiales</taxon>
        <taxon>Pseudonocardiaceae</taxon>
        <taxon>Pseudonocardia</taxon>
    </lineage>
</organism>
<evidence type="ECO:0000313" key="2">
    <source>
        <dbReference type="EMBL" id="RZT83517.1"/>
    </source>
</evidence>
<evidence type="ECO:0000313" key="3">
    <source>
        <dbReference type="Proteomes" id="UP000291591"/>
    </source>
</evidence>
<gene>
    <name evidence="2" type="ORF">EV383_0322</name>
</gene>
<protein>
    <recommendedName>
        <fullName evidence="4">Integral membrane protein</fullName>
    </recommendedName>
</protein>
<accession>A0A4Q7UP58</accession>
<feature type="transmembrane region" description="Helical" evidence="1">
    <location>
        <begin position="65"/>
        <end position="83"/>
    </location>
</feature>
<feature type="transmembrane region" description="Helical" evidence="1">
    <location>
        <begin position="162"/>
        <end position="182"/>
    </location>
</feature>
<feature type="transmembrane region" description="Helical" evidence="1">
    <location>
        <begin position="278"/>
        <end position="301"/>
    </location>
</feature>
<sequence>MFVVLAAREGWRLLDAGVNIFVFFPPLLANWAPHTGPGTPLAILVALAVVVFGPSFAARAGWVRLMFAAWGAAFAWTVSLALVDGWTAGIATRLTSDQEYLYDLPRVTGIGQMLSIFSDHILTTGQDPSQTWFWSTHVGAHPPGAFAVFIGLDQIGLSGGGAAGVVVMLVGASAAAATAVTLRALGAEDLARRALPFAVLFPGAVWVGVSADGMFAGVLAWGVALLALATVGTARARTIGYGLAGGLVLTLSIYLSYGLAIGVLFPLAVLAATRRWSIVAPALGGAAIVVAAFTLSGFWWLDGFDKVRLIYAGSIAQDRPYEYFVWANIAAVLFALGPAVVAGLRRFVTHPRAVPVGAALLITAAVLAIALADYSGMSKAEVERIWLPFGVWLVLVCGLLPHRQVRGWLVAQAVLALAVNHLLTMPW</sequence>
<keyword evidence="3" id="KW-1185">Reference proteome</keyword>
<dbReference type="Proteomes" id="UP000291591">
    <property type="component" value="Unassembled WGS sequence"/>
</dbReference>
<dbReference type="AlphaFoldDB" id="A0A4Q7UP58"/>
<dbReference type="EMBL" id="SHKL01000001">
    <property type="protein sequence ID" value="RZT83517.1"/>
    <property type="molecule type" value="Genomic_DNA"/>
</dbReference>
<evidence type="ECO:0000256" key="1">
    <source>
        <dbReference type="SAM" id="Phobius"/>
    </source>
</evidence>
<feature type="transmembrane region" description="Helical" evidence="1">
    <location>
        <begin position="353"/>
        <end position="372"/>
    </location>
</feature>
<feature type="transmembrane region" description="Helical" evidence="1">
    <location>
        <begin position="246"/>
        <end position="272"/>
    </location>
</feature>
<keyword evidence="1" id="KW-1133">Transmembrane helix</keyword>
<keyword evidence="1" id="KW-0812">Transmembrane</keyword>
<reference evidence="2 3" key="1">
    <citation type="submission" date="2019-02" db="EMBL/GenBank/DDBJ databases">
        <title>Sequencing the genomes of 1000 actinobacteria strains.</title>
        <authorList>
            <person name="Klenk H.-P."/>
        </authorList>
    </citation>
    <scope>NUCLEOTIDE SEQUENCE [LARGE SCALE GENOMIC DNA]</scope>
    <source>
        <strain evidence="2 3">DSM 45779</strain>
    </source>
</reference>
<feature type="transmembrane region" description="Helical" evidence="1">
    <location>
        <begin position="215"/>
        <end position="234"/>
    </location>
</feature>
<feature type="transmembrane region" description="Helical" evidence="1">
    <location>
        <begin position="194"/>
        <end position="209"/>
    </location>
</feature>
<feature type="transmembrane region" description="Helical" evidence="1">
    <location>
        <begin position="384"/>
        <end position="401"/>
    </location>
</feature>
<name>A0A4Q7UP58_PSEST</name>
<proteinExistence type="predicted"/>
<feature type="transmembrane region" description="Helical" evidence="1">
    <location>
        <begin position="321"/>
        <end position="341"/>
    </location>
</feature>
<feature type="transmembrane region" description="Helical" evidence="1">
    <location>
        <begin position="38"/>
        <end position="58"/>
    </location>
</feature>
<feature type="transmembrane region" description="Helical" evidence="1">
    <location>
        <begin position="12"/>
        <end position="32"/>
    </location>
</feature>
<comment type="caution">
    <text evidence="2">The sequence shown here is derived from an EMBL/GenBank/DDBJ whole genome shotgun (WGS) entry which is preliminary data.</text>
</comment>
<keyword evidence="1" id="KW-0472">Membrane</keyword>